<keyword evidence="1 5" id="KW-0732">Signal</keyword>
<organism evidence="7 8">
    <name type="scientific">Deinococcus arboris</name>
    <dbReference type="NCBI Taxonomy" id="2682977"/>
    <lineage>
        <taxon>Bacteria</taxon>
        <taxon>Thermotogati</taxon>
        <taxon>Deinococcota</taxon>
        <taxon>Deinococci</taxon>
        <taxon>Deinococcales</taxon>
        <taxon>Deinococcaceae</taxon>
        <taxon>Deinococcus</taxon>
    </lineage>
</organism>
<dbReference type="EMBL" id="WQLB01000054">
    <property type="protein sequence ID" value="MVN89322.1"/>
    <property type="molecule type" value="Genomic_DNA"/>
</dbReference>
<evidence type="ECO:0000256" key="5">
    <source>
        <dbReference type="SAM" id="SignalP"/>
    </source>
</evidence>
<dbReference type="Pfam" id="PF09864">
    <property type="entry name" value="MliC"/>
    <property type="match status" value="1"/>
</dbReference>
<evidence type="ECO:0000256" key="2">
    <source>
        <dbReference type="ARBA" id="ARBA00023136"/>
    </source>
</evidence>
<reference evidence="7 8" key="1">
    <citation type="submission" date="2019-12" db="EMBL/GenBank/DDBJ databases">
        <title>Deinococcus sp. HMF7620 Genome sequencing and assembly.</title>
        <authorList>
            <person name="Kang H."/>
            <person name="Kim H."/>
            <person name="Joh K."/>
        </authorList>
    </citation>
    <scope>NUCLEOTIDE SEQUENCE [LARGE SCALE GENOMIC DNA]</scope>
    <source>
        <strain evidence="7 8">HMF7620</strain>
    </source>
</reference>
<dbReference type="AlphaFoldDB" id="A0A7C9M4T4"/>
<sequence length="122" mass="13063">MRHLLTLAATLSLSAPALAATSPISMTYRTVHYTCSGGTKLDVIYIRFATRPLFAVVNWQGKQYGLAEALSASGSRYAGLYGPAQAPNGLEWWEHQGQAELNAFTSSGKTKSLLTACKAPRG</sequence>
<evidence type="ECO:0000313" key="7">
    <source>
        <dbReference type="EMBL" id="MVN89322.1"/>
    </source>
</evidence>
<comment type="caution">
    <text evidence="7">The sequence shown here is derived from an EMBL/GenBank/DDBJ whole genome shotgun (WGS) entry which is preliminary data.</text>
</comment>
<evidence type="ECO:0000259" key="6">
    <source>
        <dbReference type="Pfam" id="PF09864"/>
    </source>
</evidence>
<evidence type="ECO:0000313" key="8">
    <source>
        <dbReference type="Proteomes" id="UP000483286"/>
    </source>
</evidence>
<dbReference type="InterPro" id="IPR036328">
    <property type="entry name" value="MliC_sf"/>
</dbReference>
<dbReference type="RefSeq" id="WP_157461582.1">
    <property type="nucleotide sequence ID" value="NZ_WQLB01000054.1"/>
</dbReference>
<evidence type="ECO:0000256" key="4">
    <source>
        <dbReference type="ARBA" id="ARBA00023288"/>
    </source>
</evidence>
<dbReference type="Proteomes" id="UP000483286">
    <property type="component" value="Unassembled WGS sequence"/>
</dbReference>
<gene>
    <name evidence="7" type="ORF">GO986_21535</name>
</gene>
<keyword evidence="2" id="KW-0472">Membrane</keyword>
<evidence type="ECO:0000256" key="3">
    <source>
        <dbReference type="ARBA" id="ARBA00023139"/>
    </source>
</evidence>
<dbReference type="InterPro" id="IPR018660">
    <property type="entry name" value="MliC"/>
</dbReference>
<feature type="signal peptide" evidence="5">
    <location>
        <begin position="1"/>
        <end position="19"/>
    </location>
</feature>
<keyword evidence="4" id="KW-0449">Lipoprotein</keyword>
<keyword evidence="8" id="KW-1185">Reference proteome</keyword>
<evidence type="ECO:0000256" key="1">
    <source>
        <dbReference type="ARBA" id="ARBA00022729"/>
    </source>
</evidence>
<protein>
    <recommendedName>
        <fullName evidence="6">C-type lysozyme inhibitor domain-containing protein</fullName>
    </recommendedName>
</protein>
<feature type="domain" description="C-type lysozyme inhibitor" evidence="6">
    <location>
        <begin position="33"/>
        <end position="105"/>
    </location>
</feature>
<accession>A0A7C9M4T4</accession>
<name>A0A7C9M4T4_9DEIO</name>
<keyword evidence="3" id="KW-0564">Palmitate</keyword>
<feature type="chain" id="PRO_5028893379" description="C-type lysozyme inhibitor domain-containing protein" evidence="5">
    <location>
        <begin position="20"/>
        <end position="122"/>
    </location>
</feature>
<proteinExistence type="predicted"/>
<dbReference type="SUPFAM" id="SSF141488">
    <property type="entry name" value="YdhA-like"/>
    <property type="match status" value="1"/>
</dbReference>
<dbReference type="Gene3D" id="2.40.128.200">
    <property type="match status" value="1"/>
</dbReference>